<dbReference type="GO" id="GO:0009378">
    <property type="term" value="F:four-way junction helicase activity"/>
    <property type="evidence" value="ECO:0007669"/>
    <property type="project" value="InterPro"/>
</dbReference>
<dbReference type="Proteomes" id="UP000824082">
    <property type="component" value="Unassembled WGS sequence"/>
</dbReference>
<dbReference type="InterPro" id="IPR010994">
    <property type="entry name" value="RuvA_2-like"/>
</dbReference>
<dbReference type="Pfam" id="PF14520">
    <property type="entry name" value="HHH_5"/>
    <property type="match status" value="1"/>
</dbReference>
<dbReference type="Pfam" id="PF01330">
    <property type="entry name" value="RuvA_N"/>
    <property type="match status" value="1"/>
</dbReference>
<feature type="region of interest" description="Domain III" evidence="6">
    <location>
        <begin position="152"/>
        <end position="201"/>
    </location>
</feature>
<accession>A0A9D1LKH9</accession>
<dbReference type="SMART" id="SM00278">
    <property type="entry name" value="HhH1"/>
    <property type="match status" value="2"/>
</dbReference>
<comment type="subunit">
    <text evidence="6">Homotetramer. Forms an RuvA(8)-RuvB(12)-Holliday junction (HJ) complex. HJ DNA is sandwiched between 2 RuvA tetramers; dsDNA enters through RuvA and exits via RuvB. An RuvB hexamer assembles on each DNA strand where it exits the tetramer. Each RuvB hexamer is contacted by two RuvA subunits (via domain III) on 2 adjacent RuvB subunits; this complex drives branch migration. In the full resolvosome a probable DNA-RuvA(4)-RuvB(12)-RuvC(2) complex forms which resolves the HJ.</text>
</comment>
<comment type="subcellular location">
    <subcellularLocation>
        <location evidence="6">Cytoplasm</location>
    </subcellularLocation>
</comment>
<comment type="caution">
    <text evidence="8">The sequence shown here is derived from an EMBL/GenBank/DDBJ whole genome shotgun (WGS) entry which is preliminary data.</text>
</comment>
<evidence type="ECO:0000256" key="2">
    <source>
        <dbReference type="ARBA" id="ARBA00022763"/>
    </source>
</evidence>
<dbReference type="InterPro" id="IPR003583">
    <property type="entry name" value="Hlx-hairpin-Hlx_DNA-bd_motif"/>
</dbReference>
<evidence type="ECO:0000256" key="3">
    <source>
        <dbReference type="ARBA" id="ARBA00023125"/>
    </source>
</evidence>
<keyword evidence="5 6" id="KW-0234">DNA repair</keyword>
<keyword evidence="1 6" id="KW-0963">Cytoplasm</keyword>
<comment type="function">
    <text evidence="6">The RuvA-RuvB-RuvC complex processes Holliday junction (HJ) DNA during genetic recombination and DNA repair, while the RuvA-RuvB complex plays an important role in the rescue of blocked DNA replication forks via replication fork reversal (RFR). RuvA specifically binds to HJ cruciform DNA, conferring on it an open structure. The RuvB hexamer acts as an ATP-dependent pump, pulling dsDNA into and through the RuvAB complex. HJ branch migration allows RuvC to scan DNA until it finds its consensus sequence, where it cleaves and resolves the cruciform DNA.</text>
</comment>
<dbReference type="HAMAP" id="MF_00031">
    <property type="entry name" value="DNA_HJ_migration_RuvA"/>
    <property type="match status" value="1"/>
</dbReference>
<dbReference type="SUPFAM" id="SSF46929">
    <property type="entry name" value="DNA helicase RuvA subunit, C-terminal domain"/>
    <property type="match status" value="1"/>
</dbReference>
<evidence type="ECO:0000256" key="6">
    <source>
        <dbReference type="HAMAP-Rule" id="MF_00031"/>
    </source>
</evidence>
<keyword evidence="3 6" id="KW-0238">DNA-binding</keyword>
<dbReference type="InterPro" id="IPR036267">
    <property type="entry name" value="RuvA_C_sf"/>
</dbReference>
<evidence type="ECO:0000256" key="1">
    <source>
        <dbReference type="ARBA" id="ARBA00022490"/>
    </source>
</evidence>
<dbReference type="InterPro" id="IPR000085">
    <property type="entry name" value="RuvA"/>
</dbReference>
<comment type="domain">
    <text evidence="6">Has three domains with a flexible linker between the domains II and III and assumes an 'L' shape. Domain III is highly mobile and contacts RuvB.</text>
</comment>
<gene>
    <name evidence="6 8" type="primary">ruvA</name>
    <name evidence="8" type="ORF">IAD19_05305</name>
</gene>
<reference evidence="8" key="1">
    <citation type="submission" date="2020-10" db="EMBL/GenBank/DDBJ databases">
        <authorList>
            <person name="Gilroy R."/>
        </authorList>
    </citation>
    <scope>NUCLEOTIDE SEQUENCE</scope>
    <source>
        <strain evidence="8">4509</strain>
    </source>
</reference>
<dbReference type="SUPFAM" id="SSF50249">
    <property type="entry name" value="Nucleic acid-binding proteins"/>
    <property type="match status" value="1"/>
</dbReference>
<dbReference type="GO" id="GO:0005524">
    <property type="term" value="F:ATP binding"/>
    <property type="evidence" value="ECO:0007669"/>
    <property type="project" value="InterPro"/>
</dbReference>
<dbReference type="GO" id="GO:0005737">
    <property type="term" value="C:cytoplasm"/>
    <property type="evidence" value="ECO:0007669"/>
    <property type="project" value="UniProtKB-SubCell"/>
</dbReference>
<dbReference type="AlphaFoldDB" id="A0A9D1LKH9"/>
<comment type="similarity">
    <text evidence="6">Belongs to the RuvA family.</text>
</comment>
<name>A0A9D1LKH9_9FIRM</name>
<reference evidence="8" key="2">
    <citation type="journal article" date="2021" name="PeerJ">
        <title>Extensive microbial diversity within the chicken gut microbiome revealed by metagenomics and culture.</title>
        <authorList>
            <person name="Gilroy R."/>
            <person name="Ravi A."/>
            <person name="Getino M."/>
            <person name="Pursley I."/>
            <person name="Horton D.L."/>
            <person name="Alikhan N.F."/>
            <person name="Baker D."/>
            <person name="Gharbi K."/>
            <person name="Hall N."/>
            <person name="Watson M."/>
            <person name="Adriaenssens E.M."/>
            <person name="Foster-Nyarko E."/>
            <person name="Jarju S."/>
            <person name="Secka A."/>
            <person name="Antonio M."/>
            <person name="Oren A."/>
            <person name="Chaudhuri R.R."/>
            <person name="La Ragione R."/>
            <person name="Hildebrand F."/>
            <person name="Pallen M.J."/>
        </authorList>
    </citation>
    <scope>NUCLEOTIDE SEQUENCE</scope>
    <source>
        <strain evidence="8">4509</strain>
    </source>
</reference>
<evidence type="ECO:0000313" key="8">
    <source>
        <dbReference type="EMBL" id="HIU41952.1"/>
    </source>
</evidence>
<keyword evidence="4 6" id="KW-0233">DNA recombination</keyword>
<dbReference type="Gene3D" id="2.40.50.140">
    <property type="entry name" value="Nucleic acid-binding proteins"/>
    <property type="match status" value="1"/>
</dbReference>
<dbReference type="InterPro" id="IPR011114">
    <property type="entry name" value="RuvA_C"/>
</dbReference>
<dbReference type="InterPro" id="IPR012340">
    <property type="entry name" value="NA-bd_OB-fold"/>
</dbReference>
<dbReference type="CDD" id="cd14332">
    <property type="entry name" value="UBA_RuvA_C"/>
    <property type="match status" value="1"/>
</dbReference>
<dbReference type="Gene3D" id="1.10.150.20">
    <property type="entry name" value="5' to 3' exonuclease, C-terminal subdomain"/>
    <property type="match status" value="1"/>
</dbReference>
<evidence type="ECO:0000259" key="7">
    <source>
        <dbReference type="SMART" id="SM00278"/>
    </source>
</evidence>
<feature type="domain" description="Helix-hairpin-helix DNA-binding motif class 1" evidence="7">
    <location>
        <begin position="108"/>
        <end position="127"/>
    </location>
</feature>
<dbReference type="Pfam" id="PF07499">
    <property type="entry name" value="RuvA_C"/>
    <property type="match status" value="1"/>
</dbReference>
<protein>
    <recommendedName>
        <fullName evidence="6">Holliday junction branch migration complex subunit RuvA</fullName>
    </recommendedName>
</protein>
<feature type="region of interest" description="Domain I" evidence="6">
    <location>
        <begin position="1"/>
        <end position="64"/>
    </location>
</feature>
<keyword evidence="2 6" id="KW-0227">DNA damage</keyword>
<proteinExistence type="inferred from homology"/>
<dbReference type="GO" id="GO:0009379">
    <property type="term" value="C:Holliday junction helicase complex"/>
    <property type="evidence" value="ECO:0007669"/>
    <property type="project" value="InterPro"/>
</dbReference>
<dbReference type="NCBIfam" id="TIGR00084">
    <property type="entry name" value="ruvA"/>
    <property type="match status" value="1"/>
</dbReference>
<dbReference type="GO" id="GO:0006310">
    <property type="term" value="P:DNA recombination"/>
    <property type="evidence" value="ECO:0007669"/>
    <property type="project" value="UniProtKB-UniRule"/>
</dbReference>
<dbReference type="GO" id="GO:0048476">
    <property type="term" value="C:Holliday junction resolvase complex"/>
    <property type="evidence" value="ECO:0007669"/>
    <property type="project" value="UniProtKB-UniRule"/>
</dbReference>
<dbReference type="Gene3D" id="1.10.8.10">
    <property type="entry name" value="DNA helicase RuvA subunit, C-terminal domain"/>
    <property type="match status" value="1"/>
</dbReference>
<organism evidence="8 9">
    <name type="scientific">Candidatus Egerieicola faecale</name>
    <dbReference type="NCBI Taxonomy" id="2840774"/>
    <lineage>
        <taxon>Bacteria</taxon>
        <taxon>Bacillati</taxon>
        <taxon>Bacillota</taxon>
        <taxon>Clostridia</taxon>
        <taxon>Eubacteriales</taxon>
        <taxon>Oscillospiraceae</taxon>
        <taxon>Oscillospiraceae incertae sedis</taxon>
        <taxon>Candidatus Egerieicola</taxon>
    </lineage>
</organism>
<dbReference type="GO" id="GO:0006281">
    <property type="term" value="P:DNA repair"/>
    <property type="evidence" value="ECO:0007669"/>
    <property type="project" value="UniProtKB-UniRule"/>
</dbReference>
<sequence>MIYSLSGTIRTKQPNFVVLEVSGVGFGVKTTLNTTSKLGREGEQGFLYTHLNVREDALELYGFAQQSELECFLMLISISGVGPKAALTILSDRSPEEFALLVASEDVKALSKSSGIGPKTAQRIVLELKDKIGATQAAAQVQEGGEAIPLQNGSKNAAEAVSALVVLGFTQSEAAGVIRKLDASLPVEEMIRIGLKQLSKL</sequence>
<evidence type="ECO:0000313" key="9">
    <source>
        <dbReference type="Proteomes" id="UP000824082"/>
    </source>
</evidence>
<feature type="domain" description="Helix-hairpin-helix DNA-binding motif class 1" evidence="7">
    <location>
        <begin position="73"/>
        <end position="92"/>
    </location>
</feature>
<dbReference type="SUPFAM" id="SSF47781">
    <property type="entry name" value="RuvA domain 2-like"/>
    <property type="match status" value="1"/>
</dbReference>
<evidence type="ECO:0000256" key="4">
    <source>
        <dbReference type="ARBA" id="ARBA00023172"/>
    </source>
</evidence>
<dbReference type="EMBL" id="DVMX01000102">
    <property type="protein sequence ID" value="HIU41952.1"/>
    <property type="molecule type" value="Genomic_DNA"/>
</dbReference>
<dbReference type="GO" id="GO:0000400">
    <property type="term" value="F:four-way junction DNA binding"/>
    <property type="evidence" value="ECO:0007669"/>
    <property type="project" value="UniProtKB-UniRule"/>
</dbReference>
<comment type="caution">
    <text evidence="6">Lacks conserved residue(s) required for the propagation of feature annotation.</text>
</comment>
<evidence type="ECO:0000256" key="5">
    <source>
        <dbReference type="ARBA" id="ARBA00023204"/>
    </source>
</evidence>
<dbReference type="InterPro" id="IPR013849">
    <property type="entry name" value="DNA_helicase_Holl-junc_RuvA_I"/>
</dbReference>